<reference evidence="1 2" key="1">
    <citation type="submission" date="2016-10" db="EMBL/GenBank/DDBJ databases">
        <authorList>
            <person name="de Groot N.N."/>
        </authorList>
    </citation>
    <scope>NUCLEOTIDE SEQUENCE [LARGE SCALE GENOMIC DNA]</scope>
    <source>
        <strain>GEY</strain>
        <strain evidence="2">DSM 9560</strain>
    </source>
</reference>
<dbReference type="STRING" id="1003.SAMN04488541_100421"/>
<proteinExistence type="predicted"/>
<evidence type="ECO:0000313" key="1">
    <source>
        <dbReference type="EMBL" id="SFE61781.1"/>
    </source>
</evidence>
<accession>A0A1I2C074</accession>
<dbReference type="Proteomes" id="UP000199513">
    <property type="component" value="Unassembled WGS sequence"/>
</dbReference>
<organism evidence="1 2">
    <name type="scientific">Thermoflexibacter ruber</name>
    <dbReference type="NCBI Taxonomy" id="1003"/>
    <lineage>
        <taxon>Bacteria</taxon>
        <taxon>Pseudomonadati</taxon>
        <taxon>Bacteroidota</taxon>
        <taxon>Cytophagia</taxon>
        <taxon>Cytophagales</taxon>
        <taxon>Thermoflexibacteraceae</taxon>
        <taxon>Thermoflexibacter</taxon>
    </lineage>
</organism>
<evidence type="ECO:0000313" key="2">
    <source>
        <dbReference type="Proteomes" id="UP000199513"/>
    </source>
</evidence>
<dbReference type="EMBL" id="FONY01000004">
    <property type="protein sequence ID" value="SFE61781.1"/>
    <property type="molecule type" value="Genomic_DNA"/>
</dbReference>
<gene>
    <name evidence="1" type="ORF">SAMN04488541_100421</name>
</gene>
<sequence length="178" mass="20714">MITKKLVFFSVLFLLFSFLLPEQILGQKRLQPKKYLVLDKYSPARVYLTVGDPIRFRLKKDNLIFNDYIEELNLQDSSIMLVDARMKIYLREFDTFYFDRRWTNLVRGGLNFIGGGFLFSAAVHPLVGNALYDPKEQAIIGLSAVALGQTTKFFRIRKFKIDRNSRVQILDLSKTFGE</sequence>
<dbReference type="AlphaFoldDB" id="A0A1I2C074"/>
<keyword evidence="2" id="KW-1185">Reference proteome</keyword>
<protein>
    <submittedName>
        <fullName evidence="1">Uncharacterized protein</fullName>
    </submittedName>
</protein>
<name>A0A1I2C074_9BACT</name>